<reference evidence="4" key="1">
    <citation type="submission" date="2020-10" db="EMBL/GenBank/DDBJ databases">
        <title>Connecting structure to function with the recovery of over 1000 high-quality activated sludge metagenome-assembled genomes encoding full-length rRNA genes using long-read sequencing.</title>
        <authorList>
            <person name="Singleton C.M."/>
            <person name="Petriglieri F."/>
            <person name="Kristensen J.M."/>
            <person name="Kirkegaard R.H."/>
            <person name="Michaelsen T.Y."/>
            <person name="Andersen M.H."/>
            <person name="Karst S.M."/>
            <person name="Dueholm M.S."/>
            <person name="Nielsen P.H."/>
            <person name="Albertsen M."/>
        </authorList>
    </citation>
    <scope>NUCLEOTIDE SEQUENCE</scope>
    <source>
        <strain evidence="4">EsbW_18-Q3-R4-48_MAXAC.044</strain>
    </source>
</reference>
<feature type="chain" id="PRO_5038549129" evidence="1">
    <location>
        <begin position="22"/>
        <end position="169"/>
    </location>
</feature>
<dbReference type="Gene3D" id="3.40.30.10">
    <property type="entry name" value="Glutaredoxin"/>
    <property type="match status" value="1"/>
</dbReference>
<feature type="domain" description="Glutaredoxin" evidence="2">
    <location>
        <begin position="76"/>
        <end position="134"/>
    </location>
</feature>
<dbReference type="SUPFAM" id="SSF52833">
    <property type="entry name" value="Thioredoxin-like"/>
    <property type="match status" value="1"/>
</dbReference>
<evidence type="ECO:0000313" key="4">
    <source>
        <dbReference type="EMBL" id="MBK7423272.1"/>
    </source>
</evidence>
<evidence type="ECO:0000259" key="3">
    <source>
        <dbReference type="Pfam" id="PF13511"/>
    </source>
</evidence>
<dbReference type="Proteomes" id="UP000886602">
    <property type="component" value="Unassembled WGS sequence"/>
</dbReference>
<dbReference type="InterPro" id="IPR025392">
    <property type="entry name" value="DUF4124"/>
</dbReference>
<sequence>MPTLRLVILSAALLTASLAVAQTTYRWVDKDTGQTIFSDQPPPPGAKHVVTITAGERIDEQQLPYATRQAAEKFPVTLYTAATCVEECKQARDMLNRRGIPFSEKMLKSNEDSAELSKILGSEAAVPSIIIGQQSFKGLDSGAWNNLLDLAGYPKSAPYGARPSGAFAR</sequence>
<accession>A0A9D7I8M3</accession>
<dbReference type="Pfam" id="PF13511">
    <property type="entry name" value="DUF4124"/>
    <property type="match status" value="1"/>
</dbReference>
<gene>
    <name evidence="4" type="ORF">IPJ48_09330</name>
</gene>
<name>A0A9D7I8M3_9RHOO</name>
<dbReference type="Pfam" id="PF00462">
    <property type="entry name" value="Glutaredoxin"/>
    <property type="match status" value="1"/>
</dbReference>
<evidence type="ECO:0000259" key="2">
    <source>
        <dbReference type="Pfam" id="PF00462"/>
    </source>
</evidence>
<proteinExistence type="predicted"/>
<organism evidence="4 5">
    <name type="scientific">Candidatus Propionivibrio dominans</name>
    <dbReference type="NCBI Taxonomy" id="2954373"/>
    <lineage>
        <taxon>Bacteria</taxon>
        <taxon>Pseudomonadati</taxon>
        <taxon>Pseudomonadota</taxon>
        <taxon>Betaproteobacteria</taxon>
        <taxon>Rhodocyclales</taxon>
        <taxon>Rhodocyclaceae</taxon>
        <taxon>Propionivibrio</taxon>
    </lineage>
</organism>
<keyword evidence="1" id="KW-0732">Signal</keyword>
<feature type="signal peptide" evidence="1">
    <location>
        <begin position="1"/>
        <end position="21"/>
    </location>
</feature>
<evidence type="ECO:0000256" key="1">
    <source>
        <dbReference type="SAM" id="SignalP"/>
    </source>
</evidence>
<dbReference type="EMBL" id="JADJNC010000013">
    <property type="protein sequence ID" value="MBK7423272.1"/>
    <property type="molecule type" value="Genomic_DNA"/>
</dbReference>
<dbReference type="PROSITE" id="PS51354">
    <property type="entry name" value="GLUTAREDOXIN_2"/>
    <property type="match status" value="1"/>
</dbReference>
<dbReference type="AlphaFoldDB" id="A0A9D7I8M3"/>
<evidence type="ECO:0000313" key="5">
    <source>
        <dbReference type="Proteomes" id="UP000886602"/>
    </source>
</evidence>
<feature type="domain" description="DUF4124" evidence="3">
    <location>
        <begin position="12"/>
        <end position="52"/>
    </location>
</feature>
<dbReference type="CDD" id="cd02976">
    <property type="entry name" value="NrdH"/>
    <property type="match status" value="1"/>
</dbReference>
<dbReference type="InterPro" id="IPR002109">
    <property type="entry name" value="Glutaredoxin"/>
</dbReference>
<comment type="caution">
    <text evidence="4">The sequence shown here is derived from an EMBL/GenBank/DDBJ whole genome shotgun (WGS) entry which is preliminary data.</text>
</comment>
<dbReference type="InterPro" id="IPR036249">
    <property type="entry name" value="Thioredoxin-like_sf"/>
</dbReference>
<protein>
    <submittedName>
        <fullName evidence="4">Glutaredoxin family protein</fullName>
    </submittedName>
</protein>